<dbReference type="PROSITE" id="PS00796">
    <property type="entry name" value="1433_1"/>
    <property type="match status" value="1"/>
</dbReference>
<dbReference type="InterPro" id="IPR000308">
    <property type="entry name" value="14-3-3"/>
</dbReference>
<evidence type="ECO:0000259" key="4">
    <source>
        <dbReference type="SMART" id="SM00101"/>
    </source>
</evidence>
<feature type="domain" description="14-3-3" evidence="4">
    <location>
        <begin position="5"/>
        <end position="243"/>
    </location>
</feature>
<name>A0AAF3F1X4_9BILA</name>
<evidence type="ECO:0000256" key="1">
    <source>
        <dbReference type="ARBA" id="ARBA00006141"/>
    </source>
</evidence>
<dbReference type="Proteomes" id="UP000887575">
    <property type="component" value="Unassembled WGS sequence"/>
</dbReference>
<comment type="similarity">
    <text evidence="1">Belongs to the 14-3-3 family.</text>
</comment>
<feature type="site" description="Interaction with phosphoserine on interacting protein" evidence="2">
    <location>
        <position position="129"/>
    </location>
</feature>
<dbReference type="InterPro" id="IPR036815">
    <property type="entry name" value="14-3-3_dom_sf"/>
</dbReference>
<dbReference type="WBParaSite" id="MBELARI_LOCUS20505">
    <property type="protein sequence ID" value="MBELARI_LOCUS20505"/>
    <property type="gene ID" value="MBELARI_LOCUS20505"/>
</dbReference>
<dbReference type="PRINTS" id="PR00305">
    <property type="entry name" value="1433ZETA"/>
</dbReference>
<dbReference type="PANTHER" id="PTHR18860">
    <property type="entry name" value="14-3-3 PROTEIN"/>
    <property type="match status" value="1"/>
</dbReference>
<dbReference type="SMART" id="SM00101">
    <property type="entry name" value="14_3_3"/>
    <property type="match status" value="1"/>
</dbReference>
<keyword evidence="5" id="KW-1185">Reference proteome</keyword>
<dbReference type="FunFam" id="1.20.190.20:FF:000001">
    <property type="entry name" value="14-3-3 gamma 1"/>
    <property type="match status" value="1"/>
</dbReference>
<dbReference type="PIRSF" id="PIRSF000868">
    <property type="entry name" value="14-3-3"/>
    <property type="match status" value="1"/>
</dbReference>
<feature type="site" description="Interaction with phosphoserine on interacting protein" evidence="2">
    <location>
        <position position="58"/>
    </location>
</feature>
<evidence type="ECO:0000313" key="6">
    <source>
        <dbReference type="WBParaSite" id="MBELARI_LOCUS20505"/>
    </source>
</evidence>
<organism evidence="5 6">
    <name type="scientific">Mesorhabditis belari</name>
    <dbReference type="NCBI Taxonomy" id="2138241"/>
    <lineage>
        <taxon>Eukaryota</taxon>
        <taxon>Metazoa</taxon>
        <taxon>Ecdysozoa</taxon>
        <taxon>Nematoda</taxon>
        <taxon>Chromadorea</taxon>
        <taxon>Rhabditida</taxon>
        <taxon>Rhabditina</taxon>
        <taxon>Rhabditomorpha</taxon>
        <taxon>Rhabditoidea</taxon>
        <taxon>Rhabditidae</taxon>
        <taxon>Mesorhabditinae</taxon>
        <taxon>Mesorhabditis</taxon>
    </lineage>
</organism>
<accession>A0AAF3F1X4</accession>
<evidence type="ECO:0000313" key="5">
    <source>
        <dbReference type="Proteomes" id="UP000887575"/>
    </source>
</evidence>
<keyword evidence="3" id="KW-0175">Coiled coil</keyword>
<reference evidence="6" key="1">
    <citation type="submission" date="2024-02" db="UniProtKB">
        <authorList>
            <consortium name="WormBaseParasite"/>
        </authorList>
    </citation>
    <scope>IDENTIFICATION</scope>
</reference>
<feature type="coiled-coil region" evidence="3">
    <location>
        <begin position="1"/>
        <end position="34"/>
    </location>
</feature>
<evidence type="ECO:0000256" key="3">
    <source>
        <dbReference type="SAM" id="Coils"/>
    </source>
</evidence>
<sequence>MSEAKERLVQQAKLAEQAERYEDMTRAMKEFTELGGELSNEERNLLSVAYKNVVGSRRSSWRVVSAIEQKVEGNDKKQELAKEYREKIEKELRDICLEALDLLDKHLIAKAENVESKVFYLKMQGDYYRYLAEAASGDERQGVVEKSEGSYQKALDLAKEQLPPTHPIRLGLALNFSVFFYEILDAPGKACILAKQAFDDAIAELDSLNEDSYKDSTLIMQLLRDNLSLWTDNADDNQPEEQPEQPTME</sequence>
<dbReference type="Pfam" id="PF00244">
    <property type="entry name" value="14-3-3"/>
    <property type="match status" value="1"/>
</dbReference>
<dbReference type="Gene3D" id="1.20.190.20">
    <property type="entry name" value="14-3-3 domain"/>
    <property type="match status" value="1"/>
</dbReference>
<dbReference type="AlphaFoldDB" id="A0AAF3F1X4"/>
<proteinExistence type="inferred from homology"/>
<dbReference type="InterPro" id="IPR023410">
    <property type="entry name" value="14-3-3_domain"/>
</dbReference>
<dbReference type="SUPFAM" id="SSF48445">
    <property type="entry name" value="14-3-3 protein"/>
    <property type="match status" value="1"/>
</dbReference>
<protein>
    <recommendedName>
        <fullName evidence="4">14-3-3 domain-containing protein</fullName>
    </recommendedName>
</protein>
<evidence type="ECO:0000256" key="2">
    <source>
        <dbReference type="PIRSR" id="PIRSR000868-1"/>
    </source>
</evidence>
<dbReference type="InterPro" id="IPR023409">
    <property type="entry name" value="14-3-3_CS"/>
</dbReference>